<name>A0A9P7K6Z7_9AGAR</name>
<reference evidence="1" key="1">
    <citation type="submission" date="2020-07" db="EMBL/GenBank/DDBJ databases">
        <authorList>
            <person name="Nieuwenhuis M."/>
            <person name="Van De Peppel L.J.J."/>
        </authorList>
    </citation>
    <scope>NUCLEOTIDE SEQUENCE</scope>
    <source>
        <strain evidence="1">AP01</strain>
        <tissue evidence="1">Mycelium</tissue>
    </source>
</reference>
<keyword evidence="2" id="KW-1185">Reference proteome</keyword>
<evidence type="ECO:0000313" key="1">
    <source>
        <dbReference type="EMBL" id="KAG5640736.1"/>
    </source>
</evidence>
<sequence length="188" mass="20840">MLGRGGLQTVDKHFEQLEYHNDTSAIPDYVSWALRPNGPAIYLHPTPKDYRAKKGDEGYMAPDGIFEATFIIETASPILKLMKNSVGNFGYPYDGLALTAAAVRRAFLYRRVKLQQLNATLEPFSCTHVGDMVQIYATTARALTNRRWDALLGLFGALKAVESVAGSGMMDTIDDELNFDIEYIPSSP</sequence>
<dbReference type="EMBL" id="JABCKV010000536">
    <property type="protein sequence ID" value="KAG5640736.1"/>
    <property type="molecule type" value="Genomic_DNA"/>
</dbReference>
<protein>
    <submittedName>
        <fullName evidence="1">Uncharacterized protein</fullName>
    </submittedName>
</protein>
<reference evidence="1" key="2">
    <citation type="submission" date="2021-10" db="EMBL/GenBank/DDBJ databases">
        <title>Phylogenomics reveals ancestral predisposition of the termite-cultivated fungus Termitomyces towards a domesticated lifestyle.</title>
        <authorList>
            <person name="Auxier B."/>
            <person name="Grum-Grzhimaylo A."/>
            <person name="Cardenas M.E."/>
            <person name="Lodge J.D."/>
            <person name="Laessoe T."/>
            <person name="Pedersen O."/>
            <person name="Smith M.E."/>
            <person name="Kuyper T.W."/>
            <person name="Franco-Molano E.A."/>
            <person name="Baroni T.J."/>
            <person name="Aanen D.K."/>
        </authorList>
    </citation>
    <scope>NUCLEOTIDE SEQUENCE</scope>
    <source>
        <strain evidence="1">AP01</strain>
        <tissue evidence="1">Mycelium</tissue>
    </source>
</reference>
<organism evidence="1 2">
    <name type="scientific">Asterophora parasitica</name>
    <dbReference type="NCBI Taxonomy" id="117018"/>
    <lineage>
        <taxon>Eukaryota</taxon>
        <taxon>Fungi</taxon>
        <taxon>Dikarya</taxon>
        <taxon>Basidiomycota</taxon>
        <taxon>Agaricomycotina</taxon>
        <taxon>Agaricomycetes</taxon>
        <taxon>Agaricomycetidae</taxon>
        <taxon>Agaricales</taxon>
        <taxon>Tricholomatineae</taxon>
        <taxon>Lyophyllaceae</taxon>
        <taxon>Asterophora</taxon>
    </lineage>
</organism>
<accession>A0A9P7K6Z7</accession>
<evidence type="ECO:0000313" key="2">
    <source>
        <dbReference type="Proteomes" id="UP000775547"/>
    </source>
</evidence>
<comment type="caution">
    <text evidence="1">The sequence shown here is derived from an EMBL/GenBank/DDBJ whole genome shotgun (WGS) entry which is preliminary data.</text>
</comment>
<proteinExistence type="predicted"/>
<gene>
    <name evidence="1" type="ORF">DXG03_007374</name>
</gene>
<dbReference type="Proteomes" id="UP000775547">
    <property type="component" value="Unassembled WGS sequence"/>
</dbReference>
<dbReference type="AlphaFoldDB" id="A0A9P7K6Z7"/>
<dbReference type="OrthoDB" id="3070163at2759"/>